<dbReference type="AlphaFoldDB" id="A0A0N5AN14"/>
<dbReference type="Proteomes" id="UP000046393">
    <property type="component" value="Unplaced"/>
</dbReference>
<evidence type="ECO:0000256" key="6">
    <source>
        <dbReference type="ARBA" id="ARBA00023212"/>
    </source>
</evidence>
<evidence type="ECO:0000259" key="8">
    <source>
        <dbReference type="Pfam" id="PF03941"/>
    </source>
</evidence>
<proteinExistence type="inferred from homology"/>
<dbReference type="GO" id="GO:0051257">
    <property type="term" value="P:meiotic spindle midzone assembly"/>
    <property type="evidence" value="ECO:0007669"/>
    <property type="project" value="TreeGrafter"/>
</dbReference>
<dbReference type="GO" id="GO:0030496">
    <property type="term" value="C:midbody"/>
    <property type="evidence" value="ECO:0007669"/>
    <property type="project" value="TreeGrafter"/>
</dbReference>
<dbReference type="InterPro" id="IPR005635">
    <property type="entry name" value="Inner_centromere_prot_ARK-bd"/>
</dbReference>
<dbReference type="PANTHER" id="PTHR13142">
    <property type="entry name" value="INNER CENTROMERE PROTEIN"/>
    <property type="match status" value="1"/>
</dbReference>
<comment type="similarity">
    <text evidence="3">Belongs to the INCENP family.</text>
</comment>
<name>A0A0N5AN14_9BILA</name>
<dbReference type="GO" id="GO:0005634">
    <property type="term" value="C:nucleus"/>
    <property type="evidence" value="ECO:0007669"/>
    <property type="project" value="UniProtKB-SubCell"/>
</dbReference>
<protein>
    <submittedName>
        <fullName evidence="10">INCENP_ARK-bind domain-containing protein</fullName>
    </submittedName>
</protein>
<feature type="domain" description="Inner centromere protein ARK-binding" evidence="8">
    <location>
        <begin position="180"/>
        <end position="234"/>
    </location>
</feature>
<dbReference type="GO" id="GO:0032133">
    <property type="term" value="C:chromosome passenger complex"/>
    <property type="evidence" value="ECO:0007669"/>
    <property type="project" value="TreeGrafter"/>
</dbReference>
<sequence>MTISNGTHCSRLSKKVVDLLGSSVKSIFKNTTKAVSDRKGHTKTEVSVKNLSGEEKKQVSVSRSILGANCSYMEWDAKFDSGIHMSKTDKEITSTESKNISDLTVLKSTKENYGCQTGTGKKKEYGDNSMSLYDGEDQLMNSALISSKCVSKAESLNVLRQGLTGTKIVKENYDISSLCSSDETDDEENPKKKIPSWAKPVNLQKALIAQHSHPPKDLATFFGRIKAPNLTEIFSAFRNRYYKRTSSARWSSPLTNPREGFSLYSLL</sequence>
<keyword evidence="9" id="KW-1185">Reference proteome</keyword>
<evidence type="ECO:0000256" key="2">
    <source>
        <dbReference type="ARBA" id="ARBA00004186"/>
    </source>
</evidence>
<evidence type="ECO:0000313" key="10">
    <source>
        <dbReference type="WBParaSite" id="SMUV_0000598801-mRNA-1"/>
    </source>
</evidence>
<dbReference type="Pfam" id="PF03941">
    <property type="entry name" value="INCENP_ARK-bind"/>
    <property type="match status" value="1"/>
</dbReference>
<dbReference type="GO" id="GO:0000281">
    <property type="term" value="P:mitotic cytokinesis"/>
    <property type="evidence" value="ECO:0007669"/>
    <property type="project" value="TreeGrafter"/>
</dbReference>
<dbReference type="PANTHER" id="PTHR13142:SF1">
    <property type="entry name" value="INNER CENTROMERE PROTEIN"/>
    <property type="match status" value="1"/>
</dbReference>
<dbReference type="GO" id="GO:0000776">
    <property type="term" value="C:kinetochore"/>
    <property type="evidence" value="ECO:0007669"/>
    <property type="project" value="TreeGrafter"/>
</dbReference>
<dbReference type="Gene3D" id="6.10.250.2990">
    <property type="match status" value="1"/>
</dbReference>
<dbReference type="WBParaSite" id="SMUV_0000598801-mRNA-1">
    <property type="protein sequence ID" value="SMUV_0000598801-mRNA-1"/>
    <property type="gene ID" value="SMUV_0000598801"/>
</dbReference>
<organism evidence="9 10">
    <name type="scientific">Syphacia muris</name>
    <dbReference type="NCBI Taxonomy" id="451379"/>
    <lineage>
        <taxon>Eukaryota</taxon>
        <taxon>Metazoa</taxon>
        <taxon>Ecdysozoa</taxon>
        <taxon>Nematoda</taxon>
        <taxon>Chromadorea</taxon>
        <taxon>Rhabditida</taxon>
        <taxon>Spirurina</taxon>
        <taxon>Oxyuridomorpha</taxon>
        <taxon>Oxyuroidea</taxon>
        <taxon>Oxyuridae</taxon>
        <taxon>Syphacia</taxon>
    </lineage>
</organism>
<evidence type="ECO:0000256" key="5">
    <source>
        <dbReference type="ARBA" id="ARBA00022829"/>
    </source>
</evidence>
<keyword evidence="5" id="KW-0159">Chromosome partition</keyword>
<keyword evidence="6" id="KW-0206">Cytoskeleton</keyword>
<keyword evidence="7" id="KW-0539">Nucleus</keyword>
<evidence type="ECO:0000256" key="7">
    <source>
        <dbReference type="ARBA" id="ARBA00023242"/>
    </source>
</evidence>
<keyword evidence="4" id="KW-0963">Cytoplasm</keyword>
<evidence type="ECO:0000256" key="1">
    <source>
        <dbReference type="ARBA" id="ARBA00004123"/>
    </source>
</evidence>
<evidence type="ECO:0000256" key="4">
    <source>
        <dbReference type="ARBA" id="ARBA00022490"/>
    </source>
</evidence>
<evidence type="ECO:0000256" key="3">
    <source>
        <dbReference type="ARBA" id="ARBA00010042"/>
    </source>
</evidence>
<reference evidence="10" key="1">
    <citation type="submission" date="2017-02" db="UniProtKB">
        <authorList>
            <consortium name="WormBaseParasite"/>
        </authorList>
    </citation>
    <scope>IDENTIFICATION</scope>
</reference>
<comment type="subcellular location">
    <subcellularLocation>
        <location evidence="2">Cytoplasm</location>
        <location evidence="2">Cytoskeleton</location>
        <location evidence="2">Spindle</location>
    </subcellularLocation>
    <subcellularLocation>
        <location evidence="1">Nucleus</location>
    </subcellularLocation>
</comment>
<dbReference type="STRING" id="451379.A0A0N5AN14"/>
<dbReference type="GO" id="GO:1990385">
    <property type="term" value="C:meiotic spindle midzone"/>
    <property type="evidence" value="ECO:0007669"/>
    <property type="project" value="TreeGrafter"/>
</dbReference>
<accession>A0A0N5AN14</accession>
<evidence type="ECO:0000313" key="9">
    <source>
        <dbReference type="Proteomes" id="UP000046393"/>
    </source>
</evidence>
<dbReference type="GO" id="GO:0051310">
    <property type="term" value="P:metaphase chromosome alignment"/>
    <property type="evidence" value="ECO:0007669"/>
    <property type="project" value="TreeGrafter"/>
</dbReference>